<dbReference type="Gene3D" id="3.40.50.300">
    <property type="entry name" value="P-loop containing nucleotide triphosphate hydrolases"/>
    <property type="match status" value="1"/>
</dbReference>
<dbReference type="AlphaFoldDB" id="A0A3B0S6F1"/>
<reference evidence="3" key="1">
    <citation type="submission" date="2018-06" db="EMBL/GenBank/DDBJ databases">
        <authorList>
            <person name="Zhirakovskaya E."/>
        </authorList>
    </citation>
    <scope>NUCLEOTIDE SEQUENCE</scope>
</reference>
<dbReference type="Gene3D" id="3.30.420.240">
    <property type="match status" value="1"/>
</dbReference>
<feature type="domain" description="Terminase large subunit gp17-like C-terminal" evidence="2">
    <location>
        <begin position="284"/>
        <end position="431"/>
    </location>
</feature>
<dbReference type="InterPro" id="IPR027417">
    <property type="entry name" value="P-loop_NTPase"/>
</dbReference>
<sequence length="446" mass="49005">MPVFLLPAKPHVSELAKFEPERILWAIQHLPKGAAGRILRHWPFWARPDQIAPLEAWSTWVFLGGRGAGKTRTGAEWIRHLVETQRIDAGGQSLRIALVASTMHDAREVMIEGESGIIAISCPSERPEYIASRRLLRWKNGAIAQVFSAEDADGLRGPQFHAAWADEFCAWKNPGHCLAMLRMGLRLGQCPQLFISTTPRPSLAMKTLLDEPELVLSRAKTRDNPHLSRSFLHSVEALYGNSVLGRQELGGELINDPVGGLWRRSQIEQAIGTAPEQFDRIVVAVDPPAGAGKSSAACGIIVAGTIGTADDKTAWVLADRTVQGVSPSGWAKAVARAWQDFEADRVVAEANQGGEMVRTVLQLADHNLPVTLVHARRGKRLRAEPVAALYERAKVKHADRFPELEDQMCCFGTAGFTISPDRMDALVWAIWSLMLDGAGTPRVRML</sequence>
<gene>
    <name evidence="3" type="ORF">MNBD_ALPHA06-756</name>
</gene>
<dbReference type="InterPro" id="IPR035421">
    <property type="entry name" value="Terminase_6C"/>
</dbReference>
<evidence type="ECO:0000256" key="1">
    <source>
        <dbReference type="ARBA" id="ARBA00022612"/>
    </source>
</evidence>
<accession>A0A3B0S6F1</accession>
<dbReference type="EMBL" id="UOEE01000280">
    <property type="protein sequence ID" value="VAV99839.1"/>
    <property type="molecule type" value="Genomic_DNA"/>
</dbReference>
<dbReference type="Pfam" id="PF03237">
    <property type="entry name" value="Terminase_6N"/>
    <property type="match status" value="1"/>
</dbReference>
<organism evidence="3">
    <name type="scientific">hydrothermal vent metagenome</name>
    <dbReference type="NCBI Taxonomy" id="652676"/>
    <lineage>
        <taxon>unclassified sequences</taxon>
        <taxon>metagenomes</taxon>
        <taxon>ecological metagenomes</taxon>
    </lineage>
</organism>
<dbReference type="Pfam" id="PF17289">
    <property type="entry name" value="Terminase_6C"/>
    <property type="match status" value="1"/>
</dbReference>
<keyword evidence="1" id="KW-1188">Viral release from host cell</keyword>
<proteinExistence type="predicted"/>
<evidence type="ECO:0000313" key="3">
    <source>
        <dbReference type="EMBL" id="VAV99839.1"/>
    </source>
</evidence>
<evidence type="ECO:0000259" key="2">
    <source>
        <dbReference type="Pfam" id="PF17289"/>
    </source>
</evidence>
<protein>
    <submittedName>
        <fullName evidence="3">Gene Transfer Agent terminase protein</fullName>
    </submittedName>
</protein>
<name>A0A3B0S6F1_9ZZZZ</name>